<sequence>MPKSGEGGRAGEIISNIADSLSRELIDPDIAEQSLTRSGGVFRYSNSPPRGRRPMEEAPRRGALFGGSPEPATPSVPAEVRVSFADPVETPIGHPPRDRAQSQDRQSCAESAPARIRAPPAASGRFYTVRSASTGDPELAPPRLSRAARRRQRISQTSQSTSIPVTFRSPDNSSDHTSAPREAPPLLTLGDSGTQPPAGTITSSQSTSDILAALQEEVRKLSLLSLASLQSQSIASGAPTTDGSVSNVGSQPALALPGPLEPAASDPDPPSSSSSGSKTSPPPSPPASDLADSESRLDVIVWTLEGDTLWLTRSGIITTSPGSTSPSKYRLPTSSSPGKEDNVLERVWATLSHIGLDIRDLAAQGPVRTPLRLEGLDQGEAFALCVKKDQAESARRTAESRVGPRHRRYHAYVWANIPPTTLESEMEEYEEFGRMVWAALSGSEEYIFRSLSKEQAPASARKDSEPASKPSQEVRAPPDAPTAPVRPTVTAWARPAGGVPPAANPNVPTGHGSPSLQHAAVDDDDPAAFPFRPLIDRAEPEPMPDTSVDTAWPALRTVPWVPPFQGSSTASWSAAKQD</sequence>
<dbReference type="AlphaFoldDB" id="A0AAE0LCA7"/>
<feature type="compositionally biased region" description="Low complexity" evidence="1">
    <location>
        <begin position="252"/>
        <end position="279"/>
    </location>
</feature>
<feature type="region of interest" description="Disordered" evidence="1">
    <location>
        <begin position="455"/>
        <end position="549"/>
    </location>
</feature>
<name>A0AAE0LCA7_9CHLO</name>
<organism evidence="2 3">
    <name type="scientific">Cymbomonas tetramitiformis</name>
    <dbReference type="NCBI Taxonomy" id="36881"/>
    <lineage>
        <taxon>Eukaryota</taxon>
        <taxon>Viridiplantae</taxon>
        <taxon>Chlorophyta</taxon>
        <taxon>Pyramimonadophyceae</taxon>
        <taxon>Pyramimonadales</taxon>
        <taxon>Pyramimonadaceae</taxon>
        <taxon>Cymbomonas</taxon>
    </lineage>
</organism>
<feature type="region of interest" description="Disordered" evidence="1">
    <location>
        <begin position="320"/>
        <end position="339"/>
    </location>
</feature>
<proteinExistence type="predicted"/>
<accession>A0AAE0LCA7</accession>
<dbReference type="EMBL" id="LGRX02004647">
    <property type="protein sequence ID" value="KAK3279842.1"/>
    <property type="molecule type" value="Genomic_DNA"/>
</dbReference>
<reference evidence="2 3" key="1">
    <citation type="journal article" date="2015" name="Genome Biol. Evol.">
        <title>Comparative Genomics of a Bacterivorous Green Alga Reveals Evolutionary Causalities and Consequences of Phago-Mixotrophic Mode of Nutrition.</title>
        <authorList>
            <person name="Burns J.A."/>
            <person name="Paasch A."/>
            <person name="Narechania A."/>
            <person name="Kim E."/>
        </authorList>
    </citation>
    <scope>NUCLEOTIDE SEQUENCE [LARGE SCALE GENOMIC DNA]</scope>
    <source>
        <strain evidence="2 3">PLY_AMNH</strain>
    </source>
</reference>
<feature type="compositionally biased region" description="Low complexity" evidence="1">
    <location>
        <begin position="112"/>
        <end position="122"/>
    </location>
</feature>
<evidence type="ECO:0000313" key="3">
    <source>
        <dbReference type="Proteomes" id="UP001190700"/>
    </source>
</evidence>
<dbReference type="Proteomes" id="UP001190700">
    <property type="component" value="Unassembled WGS sequence"/>
</dbReference>
<evidence type="ECO:0000313" key="2">
    <source>
        <dbReference type="EMBL" id="KAK3279842.1"/>
    </source>
</evidence>
<comment type="caution">
    <text evidence="2">The sequence shown here is derived from an EMBL/GenBank/DDBJ whole genome shotgun (WGS) entry which is preliminary data.</text>
</comment>
<evidence type="ECO:0000256" key="1">
    <source>
        <dbReference type="SAM" id="MobiDB-lite"/>
    </source>
</evidence>
<keyword evidence="3" id="KW-1185">Reference proteome</keyword>
<feature type="compositionally biased region" description="Polar residues" evidence="1">
    <location>
        <begin position="191"/>
        <end position="205"/>
    </location>
</feature>
<feature type="compositionally biased region" description="Low complexity" evidence="1">
    <location>
        <begin position="495"/>
        <end position="508"/>
    </location>
</feature>
<feature type="compositionally biased region" description="Low complexity" evidence="1">
    <location>
        <begin position="154"/>
        <end position="164"/>
    </location>
</feature>
<protein>
    <submittedName>
        <fullName evidence="2">Uncharacterized protein</fullName>
    </submittedName>
</protein>
<feature type="region of interest" description="Disordered" evidence="1">
    <location>
        <begin position="40"/>
        <end position="205"/>
    </location>
</feature>
<feature type="compositionally biased region" description="Polar residues" evidence="1">
    <location>
        <begin position="238"/>
        <end position="250"/>
    </location>
</feature>
<feature type="region of interest" description="Disordered" evidence="1">
    <location>
        <begin position="235"/>
        <end position="292"/>
    </location>
</feature>
<gene>
    <name evidence="2" type="ORF">CYMTET_12294</name>
</gene>